<dbReference type="EMBL" id="VCAZ01000280">
    <property type="protein sequence ID" value="TTS81765.1"/>
    <property type="molecule type" value="Genomic_DNA"/>
</dbReference>
<keyword evidence="3" id="KW-1185">Reference proteome</keyword>
<dbReference type="AlphaFoldDB" id="A0A556VUV5"/>
<gene>
    <name evidence="2" type="ORF">Baya_16275</name>
</gene>
<comment type="caution">
    <text evidence="2">The sequence shown here is derived from an EMBL/GenBank/DDBJ whole genome shotgun (WGS) entry which is preliminary data.</text>
</comment>
<feature type="transmembrane region" description="Helical" evidence="1">
    <location>
        <begin position="76"/>
        <end position="93"/>
    </location>
</feature>
<organism evidence="2 3">
    <name type="scientific">Bagarius yarrelli</name>
    <name type="common">Goonch</name>
    <name type="synonym">Bagrus yarrelli</name>
    <dbReference type="NCBI Taxonomy" id="175774"/>
    <lineage>
        <taxon>Eukaryota</taxon>
        <taxon>Metazoa</taxon>
        <taxon>Chordata</taxon>
        <taxon>Craniata</taxon>
        <taxon>Vertebrata</taxon>
        <taxon>Euteleostomi</taxon>
        <taxon>Actinopterygii</taxon>
        <taxon>Neopterygii</taxon>
        <taxon>Teleostei</taxon>
        <taxon>Ostariophysi</taxon>
        <taxon>Siluriformes</taxon>
        <taxon>Sisoridae</taxon>
        <taxon>Sisorinae</taxon>
        <taxon>Bagarius</taxon>
    </lineage>
</organism>
<evidence type="ECO:0000256" key="1">
    <source>
        <dbReference type="SAM" id="Phobius"/>
    </source>
</evidence>
<reference evidence="2 3" key="1">
    <citation type="journal article" date="2019" name="Genome Biol. Evol.">
        <title>Whole-Genome Sequencing of the Giant Devil Catfish, Bagarius yarrelli.</title>
        <authorList>
            <person name="Jiang W."/>
            <person name="Lv Y."/>
            <person name="Cheng L."/>
            <person name="Yang K."/>
            <person name="Chao B."/>
            <person name="Wang X."/>
            <person name="Li Y."/>
            <person name="Pan X."/>
            <person name="You X."/>
            <person name="Zhang Y."/>
            <person name="Yang J."/>
            <person name="Li J."/>
            <person name="Zhang X."/>
            <person name="Liu S."/>
            <person name="Sun C."/>
            <person name="Yang J."/>
            <person name="Shi Q."/>
        </authorList>
    </citation>
    <scope>NUCLEOTIDE SEQUENCE [LARGE SCALE GENOMIC DNA]</scope>
    <source>
        <strain evidence="2">JWS20170419001</strain>
        <tissue evidence="2">Muscle</tissue>
    </source>
</reference>
<name>A0A556VUV5_BAGYA</name>
<sequence>MKEKWTDDIRELITALTEKFNLIVRNSNLMTGLGIGATSAGLGVFLGPVGVLAGIKQTITTQISCCIQQTNKQKPFLMVFSGAALGGVVSVWMNGERSLIEVIKDLSTDALLRLYTGVKERLDGWVWPCPDALLEKVFSSESLQKNITDFLERFFKTLHMVVVPKM</sequence>
<dbReference type="Proteomes" id="UP000319801">
    <property type="component" value="Unassembled WGS sequence"/>
</dbReference>
<evidence type="ECO:0000313" key="3">
    <source>
        <dbReference type="Proteomes" id="UP000319801"/>
    </source>
</evidence>
<protein>
    <submittedName>
        <fullName evidence="2">Uncharacterized protein</fullName>
    </submittedName>
</protein>
<proteinExistence type="predicted"/>
<feature type="transmembrane region" description="Helical" evidence="1">
    <location>
        <begin position="29"/>
        <end position="55"/>
    </location>
</feature>
<accession>A0A556VUV5</accession>
<evidence type="ECO:0000313" key="2">
    <source>
        <dbReference type="EMBL" id="TTS81765.1"/>
    </source>
</evidence>
<keyword evidence="1" id="KW-1133">Transmembrane helix</keyword>
<keyword evidence="1" id="KW-0812">Transmembrane</keyword>
<keyword evidence="1" id="KW-0472">Membrane</keyword>